<dbReference type="RefSeq" id="WP_345556033.1">
    <property type="nucleotide sequence ID" value="NZ_BAABIK010000006.1"/>
</dbReference>
<feature type="region of interest" description="Disordered" evidence="1">
    <location>
        <begin position="96"/>
        <end position="125"/>
    </location>
</feature>
<feature type="domain" description="N-terminal" evidence="2">
    <location>
        <begin position="34"/>
        <end position="122"/>
    </location>
</feature>
<dbReference type="Pfam" id="PF08401">
    <property type="entry name" value="ArdcN"/>
    <property type="match status" value="1"/>
</dbReference>
<evidence type="ECO:0000313" key="4">
    <source>
        <dbReference type="Proteomes" id="UP001499993"/>
    </source>
</evidence>
<sequence>MAKPSNRRGLTPEQRRERLNRSHEQLQSAVEQLTSSQGWRSMLAARAWLRRYSLNNLLLITEQCPNATDVRPWNQWKQAGRHVRKGEKAIKILAPVRYRTSPETDDSNNTADTDNTDPTERPGRQVRGFTLVSVFDVAQTEGAELPDTEPARPQELRGLAPDALWDQVAGLITSRGFEIERGDCGPAYGWVKFAKRTVRVRADVEPAQAVKTLVHELAHIVCGHATRPDASRNLREVEAESVACLVADVAGLDSLPYSVPYVAGWAGDAATAHASAHTVIAAADQITAALAADSESTAA</sequence>
<reference evidence="4" key="1">
    <citation type="journal article" date="2019" name="Int. J. Syst. Evol. Microbiol.">
        <title>The Global Catalogue of Microorganisms (GCM) 10K type strain sequencing project: providing services to taxonomists for standard genome sequencing and annotation.</title>
        <authorList>
            <consortium name="The Broad Institute Genomics Platform"/>
            <consortium name="The Broad Institute Genome Sequencing Center for Infectious Disease"/>
            <person name="Wu L."/>
            <person name="Ma J."/>
        </authorList>
    </citation>
    <scope>NUCLEOTIDE SEQUENCE [LARGE SCALE GENOMIC DNA]</scope>
    <source>
        <strain evidence="4">JCM 18123</strain>
    </source>
</reference>
<dbReference type="EMBL" id="BAABIK010000006">
    <property type="protein sequence ID" value="GAA4935775.1"/>
    <property type="molecule type" value="Genomic_DNA"/>
</dbReference>
<organism evidence="3 4">
    <name type="scientific">Streptomonospora halophila</name>
    <dbReference type="NCBI Taxonomy" id="427369"/>
    <lineage>
        <taxon>Bacteria</taxon>
        <taxon>Bacillati</taxon>
        <taxon>Actinomycetota</taxon>
        <taxon>Actinomycetes</taxon>
        <taxon>Streptosporangiales</taxon>
        <taxon>Nocardiopsidaceae</taxon>
        <taxon>Streptomonospora</taxon>
    </lineage>
</organism>
<dbReference type="InterPro" id="IPR013610">
    <property type="entry name" value="ArdC_N"/>
</dbReference>
<name>A0ABP9GAQ6_9ACTN</name>
<evidence type="ECO:0000259" key="2">
    <source>
        <dbReference type="Pfam" id="PF08401"/>
    </source>
</evidence>
<feature type="region of interest" description="Disordered" evidence="1">
    <location>
        <begin position="1"/>
        <end position="20"/>
    </location>
</feature>
<evidence type="ECO:0000313" key="3">
    <source>
        <dbReference type="EMBL" id="GAA4935775.1"/>
    </source>
</evidence>
<dbReference type="Proteomes" id="UP001499993">
    <property type="component" value="Unassembled WGS sequence"/>
</dbReference>
<comment type="caution">
    <text evidence="3">The sequence shown here is derived from an EMBL/GenBank/DDBJ whole genome shotgun (WGS) entry which is preliminary data.</text>
</comment>
<accession>A0ABP9GAQ6</accession>
<protein>
    <recommendedName>
        <fullName evidence="2">N-terminal domain-containing protein</fullName>
    </recommendedName>
</protein>
<keyword evidence="4" id="KW-1185">Reference proteome</keyword>
<gene>
    <name evidence="3" type="ORF">GCM10023224_15690</name>
</gene>
<proteinExistence type="predicted"/>
<evidence type="ECO:0000256" key="1">
    <source>
        <dbReference type="SAM" id="MobiDB-lite"/>
    </source>
</evidence>